<protein>
    <submittedName>
        <fullName evidence="1">Uncharacterized protein</fullName>
    </submittedName>
</protein>
<dbReference type="Proteomes" id="UP001307849">
    <property type="component" value="Unassembled WGS sequence"/>
</dbReference>
<sequence>MEIEQSQTREEILKVIQAFVNPNSISIEEVADEYCKLLERVENGTDDDEDEDIDTDVVPSLVDITGEGKDYTTSEINELFRPTQDVIIDALENDKPLSPEVEEMIAQVQIRKNKELELEQNGTSMTEVKVKNPDTEEEEERTEVYSQEAIAKPTSTSIGLRAGRAPFFIPAPLIPDFDAAFSTLPLDIAATILFLFIQNRWEDNRVRLHGQTWYQLIRILRAADVHAAFKSIGRLRRLTLPVTSPLSRLEVWALSNKNYFVARGVAYLNQGLANSRTVLNISRLCRTLMDPTGANVACPFCGMNNPNGALHFHFELRLIAKLFFQSQFRYVEPIVLWDARTPEATAIFRSFKQWVYQWKREVVRLETRARSNRITKTIGLAQGARARVSNRVIQRWFFNKTATDHWLDGNKALINQNWNTFRNSMDIYMGFPISRPGRNGRTISCRRLDLWPGEDAFERLIDDELVRVLGTVPSLAANQSNMGIRGRRLQLPYENLRTTVLPAAELPPPNATWGHAYRTEEKWHHFYSNYPLDPNAGSSLAG</sequence>
<name>A0AAN8RWH1_9PEZI</name>
<evidence type="ECO:0000313" key="1">
    <source>
        <dbReference type="EMBL" id="KAK6510824.1"/>
    </source>
</evidence>
<dbReference type="AlphaFoldDB" id="A0AAN8RWH1"/>
<evidence type="ECO:0000313" key="2">
    <source>
        <dbReference type="Proteomes" id="UP001307849"/>
    </source>
</evidence>
<gene>
    <name evidence="1" type="ORF">TWF506_009919</name>
</gene>
<proteinExistence type="predicted"/>
<organism evidence="1 2">
    <name type="scientific">Arthrobotrys conoides</name>
    <dbReference type="NCBI Taxonomy" id="74498"/>
    <lineage>
        <taxon>Eukaryota</taxon>
        <taxon>Fungi</taxon>
        <taxon>Dikarya</taxon>
        <taxon>Ascomycota</taxon>
        <taxon>Pezizomycotina</taxon>
        <taxon>Orbiliomycetes</taxon>
        <taxon>Orbiliales</taxon>
        <taxon>Orbiliaceae</taxon>
        <taxon>Arthrobotrys</taxon>
    </lineage>
</organism>
<accession>A0AAN8RWH1</accession>
<reference evidence="1 2" key="1">
    <citation type="submission" date="2019-10" db="EMBL/GenBank/DDBJ databases">
        <authorList>
            <person name="Palmer J.M."/>
        </authorList>
    </citation>
    <scope>NUCLEOTIDE SEQUENCE [LARGE SCALE GENOMIC DNA]</scope>
    <source>
        <strain evidence="1 2">TWF506</strain>
    </source>
</reference>
<comment type="caution">
    <text evidence="1">The sequence shown here is derived from an EMBL/GenBank/DDBJ whole genome shotgun (WGS) entry which is preliminary data.</text>
</comment>
<keyword evidence="2" id="KW-1185">Reference proteome</keyword>
<dbReference type="EMBL" id="JAVHJM010000007">
    <property type="protein sequence ID" value="KAK6510824.1"/>
    <property type="molecule type" value="Genomic_DNA"/>
</dbReference>